<dbReference type="SUPFAM" id="SSF109854">
    <property type="entry name" value="DinB/YfiT-like putative metalloenzymes"/>
    <property type="match status" value="1"/>
</dbReference>
<evidence type="ECO:0000259" key="1">
    <source>
        <dbReference type="Pfam" id="PF12867"/>
    </source>
</evidence>
<keyword evidence="3" id="KW-1185">Reference proteome</keyword>
<protein>
    <submittedName>
        <fullName evidence="2">DinB family protein</fullName>
    </submittedName>
</protein>
<sequence length="176" mass="20180">MVKFQDIHPFMDQVRQKLLNVLASFGADEKDLREHAGGWSVTEVVEHLGKLEGMIQYQLQRLLAQEPVMASEPLDQKVTDVQDVLQTSGIGTKKINAPEPSVPSGRLSYEEAMDQLNQVRFQTKEVIDQLENRNTNDLKFPHPSGFELNANQWAHFIAIHETRHIQQLTRIREANR</sequence>
<gene>
    <name evidence="2" type="ORF">HII30_17945</name>
</gene>
<dbReference type="EMBL" id="JABBPN010000021">
    <property type="protein sequence ID" value="NMO97648.1"/>
    <property type="molecule type" value="Genomic_DNA"/>
</dbReference>
<feature type="domain" description="DinB-like" evidence="1">
    <location>
        <begin position="12"/>
        <end position="168"/>
    </location>
</feature>
<dbReference type="InterPro" id="IPR024775">
    <property type="entry name" value="DinB-like"/>
</dbReference>
<evidence type="ECO:0000313" key="3">
    <source>
        <dbReference type="Proteomes" id="UP000565468"/>
    </source>
</evidence>
<dbReference type="RefSeq" id="WP_169506426.1">
    <property type="nucleotide sequence ID" value="NZ_JABBPN010000021.1"/>
</dbReference>
<organism evidence="2 3">
    <name type="scientific">Paenibacillus lemnae</name>
    <dbReference type="NCBI Taxonomy" id="1330551"/>
    <lineage>
        <taxon>Bacteria</taxon>
        <taxon>Bacillati</taxon>
        <taxon>Bacillota</taxon>
        <taxon>Bacilli</taxon>
        <taxon>Bacillales</taxon>
        <taxon>Paenibacillaceae</taxon>
        <taxon>Paenibacillus</taxon>
    </lineage>
</organism>
<reference evidence="2 3" key="1">
    <citation type="submission" date="2020-04" db="EMBL/GenBank/DDBJ databases">
        <title>Paenibacillus algicola sp. nov., a novel marine bacterium producing alginate lyase.</title>
        <authorList>
            <person name="Huang H."/>
        </authorList>
    </citation>
    <scope>NUCLEOTIDE SEQUENCE [LARGE SCALE GENOMIC DNA]</scope>
    <source>
        <strain evidence="2 3">L7-75</strain>
    </source>
</reference>
<proteinExistence type="predicted"/>
<dbReference type="InterPro" id="IPR034660">
    <property type="entry name" value="DinB/YfiT-like"/>
</dbReference>
<accession>A0A848M8V0</accession>
<dbReference type="AlphaFoldDB" id="A0A848M8V0"/>
<dbReference type="Proteomes" id="UP000565468">
    <property type="component" value="Unassembled WGS sequence"/>
</dbReference>
<dbReference type="Gene3D" id="1.20.120.450">
    <property type="entry name" value="dinb family like domain"/>
    <property type="match status" value="1"/>
</dbReference>
<name>A0A848M8V0_PAELE</name>
<evidence type="ECO:0000313" key="2">
    <source>
        <dbReference type="EMBL" id="NMO97648.1"/>
    </source>
</evidence>
<comment type="caution">
    <text evidence="2">The sequence shown here is derived from an EMBL/GenBank/DDBJ whole genome shotgun (WGS) entry which is preliminary data.</text>
</comment>
<dbReference type="Pfam" id="PF12867">
    <property type="entry name" value="DinB_2"/>
    <property type="match status" value="1"/>
</dbReference>